<sequence length="477" mass="54561">MQCDINHKVVKKVQKTISRYQLLPSGSRVLVGISGGADSVCLLHILYSLAEEMKLKIYAAHLHHGIRGKEADKDVAFVQNLCQKWQIPLFMQKTDVPMLAQEEKVSLETAGRLARYRFFHQVCEEQKLDVIATAHNQNDQAETMLMRILRGTGIDGLSGIRFQRVDGVVRPLLDVSRSEIEQYCSDMSLKYCLDSTNGENSYTRNRIRNVLIPMLEEQFNPRISETLSRMAQNMAEDGDFLDHYAQRLYRRINHPKPKARPIVLDIASLGMVEPSIKTRLIRIAAKEAMGTDYYLEHRHIEAIKALLDKETGACTELPNGLTVAVRYGWLAFETPQEINKQQAQKECCGEIQYEAETGKIFDFPEYAVTLKMGVPGEKLKKNEMILDYDKIKNFTLTVRNRRRGDRIAVYRDGKTRKLKDFMIDLKIPVWKRGNIPLLCSENSVLAVVGYRIAEPYKIDENSKRGLVISYDTIDAGW</sequence>
<protein>
    <recommendedName>
        <fullName evidence="8">tRNA(Ile)-lysidine synthase</fullName>
        <ecNumber evidence="8">6.3.4.19</ecNumber>
    </recommendedName>
    <alternativeName>
        <fullName evidence="8">tRNA(Ile)-2-lysyl-cytidine synthase</fullName>
    </alternativeName>
    <alternativeName>
        <fullName evidence="8">tRNA(Ile)-lysidine synthetase</fullName>
    </alternativeName>
</protein>
<dbReference type="PANTHER" id="PTHR43033">
    <property type="entry name" value="TRNA(ILE)-LYSIDINE SYNTHASE-RELATED"/>
    <property type="match status" value="1"/>
</dbReference>
<keyword evidence="3 8" id="KW-0436">Ligase</keyword>
<evidence type="ECO:0000256" key="8">
    <source>
        <dbReference type="HAMAP-Rule" id="MF_01161"/>
    </source>
</evidence>
<comment type="similarity">
    <text evidence="8">Belongs to the tRNA(Ile)-lysidine synthase family.</text>
</comment>
<dbReference type="Pfam" id="PF01171">
    <property type="entry name" value="ATP_bind_3"/>
    <property type="match status" value="1"/>
</dbReference>
<comment type="subcellular location">
    <subcellularLocation>
        <location evidence="1 8">Cytoplasm</location>
    </subcellularLocation>
</comment>
<dbReference type="EMBL" id="JADCKB010000013">
    <property type="protein sequence ID" value="MBE5040272.1"/>
    <property type="molecule type" value="Genomic_DNA"/>
</dbReference>
<dbReference type="GO" id="GO:0032267">
    <property type="term" value="F:tRNA(Ile)-lysidine synthase activity"/>
    <property type="evidence" value="ECO:0007669"/>
    <property type="project" value="UniProtKB-EC"/>
</dbReference>
<dbReference type="Proteomes" id="UP000806542">
    <property type="component" value="Unassembled WGS sequence"/>
</dbReference>
<evidence type="ECO:0000259" key="9">
    <source>
        <dbReference type="SMART" id="SM00977"/>
    </source>
</evidence>
<feature type="binding site" evidence="8">
    <location>
        <begin position="34"/>
        <end position="39"/>
    </location>
    <ligand>
        <name>ATP</name>
        <dbReference type="ChEBI" id="CHEBI:30616"/>
    </ligand>
</feature>
<evidence type="ECO:0000256" key="1">
    <source>
        <dbReference type="ARBA" id="ARBA00004496"/>
    </source>
</evidence>
<keyword evidence="4 8" id="KW-0819">tRNA processing</keyword>
<feature type="domain" description="Lysidine-tRNA(Ile) synthetase C-terminal" evidence="9">
    <location>
        <begin position="396"/>
        <end position="468"/>
    </location>
</feature>
<dbReference type="SUPFAM" id="SSF82829">
    <property type="entry name" value="MesJ substrate recognition domain-like"/>
    <property type="match status" value="1"/>
</dbReference>
<comment type="function">
    <text evidence="8">Ligates lysine onto the cytidine present at position 34 of the AUA codon-specific tRNA(Ile) that contains the anticodon CAU, in an ATP-dependent manner. Cytidine is converted to lysidine, thus changing the amino acid specificity of the tRNA from methionine to isoleucine.</text>
</comment>
<comment type="domain">
    <text evidence="8">The N-terminal region contains the highly conserved SGGXDS motif, predicted to be a P-loop motif involved in ATP binding.</text>
</comment>
<dbReference type="NCBIfam" id="TIGR02433">
    <property type="entry name" value="lysidine_TilS_C"/>
    <property type="match status" value="1"/>
</dbReference>
<dbReference type="InterPro" id="IPR011063">
    <property type="entry name" value="TilS/TtcA_N"/>
</dbReference>
<evidence type="ECO:0000256" key="7">
    <source>
        <dbReference type="ARBA" id="ARBA00048539"/>
    </source>
</evidence>
<reference evidence="10" key="1">
    <citation type="submission" date="2020-10" db="EMBL/GenBank/DDBJ databases">
        <title>ChiBAC.</title>
        <authorList>
            <person name="Zenner C."/>
            <person name="Hitch T.C.A."/>
            <person name="Clavel T."/>
        </authorList>
    </citation>
    <scope>NUCLEOTIDE SEQUENCE</scope>
    <source>
        <strain evidence="10">DSM 107454</strain>
    </source>
</reference>
<evidence type="ECO:0000256" key="4">
    <source>
        <dbReference type="ARBA" id="ARBA00022694"/>
    </source>
</evidence>
<dbReference type="EC" id="6.3.4.19" evidence="8"/>
<proteinExistence type="inferred from homology"/>
<evidence type="ECO:0000256" key="2">
    <source>
        <dbReference type="ARBA" id="ARBA00022490"/>
    </source>
</evidence>
<dbReference type="AlphaFoldDB" id="A0A9D5R8S2"/>
<organism evidence="10 11">
    <name type="scientific">Ructibacterium gallinarum</name>
    <dbReference type="NCBI Taxonomy" id="2779355"/>
    <lineage>
        <taxon>Bacteria</taxon>
        <taxon>Bacillati</taxon>
        <taxon>Bacillota</taxon>
        <taxon>Clostridia</taxon>
        <taxon>Eubacteriales</taxon>
        <taxon>Oscillospiraceae</taxon>
        <taxon>Ructibacterium</taxon>
    </lineage>
</organism>
<evidence type="ECO:0000256" key="3">
    <source>
        <dbReference type="ARBA" id="ARBA00022598"/>
    </source>
</evidence>
<dbReference type="InterPro" id="IPR012796">
    <property type="entry name" value="Lysidine-tRNA-synth_C"/>
</dbReference>
<dbReference type="PANTHER" id="PTHR43033:SF1">
    <property type="entry name" value="TRNA(ILE)-LYSIDINE SYNTHASE-RELATED"/>
    <property type="match status" value="1"/>
</dbReference>
<dbReference type="SMART" id="SM00977">
    <property type="entry name" value="TilS_C"/>
    <property type="match status" value="1"/>
</dbReference>
<dbReference type="InterPro" id="IPR014729">
    <property type="entry name" value="Rossmann-like_a/b/a_fold"/>
</dbReference>
<evidence type="ECO:0000313" key="10">
    <source>
        <dbReference type="EMBL" id="MBE5040272.1"/>
    </source>
</evidence>
<dbReference type="GO" id="GO:0005524">
    <property type="term" value="F:ATP binding"/>
    <property type="evidence" value="ECO:0007669"/>
    <property type="project" value="UniProtKB-UniRule"/>
</dbReference>
<name>A0A9D5R8S2_9FIRM</name>
<keyword evidence="6 8" id="KW-0067">ATP-binding</keyword>
<keyword evidence="2 8" id="KW-0963">Cytoplasm</keyword>
<dbReference type="GO" id="GO:0005737">
    <property type="term" value="C:cytoplasm"/>
    <property type="evidence" value="ECO:0007669"/>
    <property type="project" value="UniProtKB-SubCell"/>
</dbReference>
<dbReference type="HAMAP" id="MF_01161">
    <property type="entry name" value="tRNA_Ile_lys_synt"/>
    <property type="match status" value="1"/>
</dbReference>
<dbReference type="InterPro" id="IPR012094">
    <property type="entry name" value="tRNA_Ile_lys_synt"/>
</dbReference>
<evidence type="ECO:0000256" key="5">
    <source>
        <dbReference type="ARBA" id="ARBA00022741"/>
    </source>
</evidence>
<gene>
    <name evidence="8 10" type="primary">tilS</name>
    <name evidence="10" type="ORF">INF28_07330</name>
</gene>
<dbReference type="RefSeq" id="WP_226392824.1">
    <property type="nucleotide sequence ID" value="NZ_JADCKB010000013.1"/>
</dbReference>
<evidence type="ECO:0000313" key="11">
    <source>
        <dbReference type="Proteomes" id="UP000806542"/>
    </source>
</evidence>
<dbReference type="CDD" id="cd01992">
    <property type="entry name" value="TilS_N"/>
    <property type="match status" value="1"/>
</dbReference>
<comment type="caution">
    <text evidence="10">The sequence shown here is derived from an EMBL/GenBank/DDBJ whole genome shotgun (WGS) entry which is preliminary data.</text>
</comment>
<evidence type="ECO:0000256" key="6">
    <source>
        <dbReference type="ARBA" id="ARBA00022840"/>
    </source>
</evidence>
<comment type="catalytic activity">
    <reaction evidence="7 8">
        <text>cytidine(34) in tRNA(Ile2) + L-lysine + ATP = lysidine(34) in tRNA(Ile2) + AMP + diphosphate + H(+)</text>
        <dbReference type="Rhea" id="RHEA:43744"/>
        <dbReference type="Rhea" id="RHEA-COMP:10625"/>
        <dbReference type="Rhea" id="RHEA-COMP:10670"/>
        <dbReference type="ChEBI" id="CHEBI:15378"/>
        <dbReference type="ChEBI" id="CHEBI:30616"/>
        <dbReference type="ChEBI" id="CHEBI:32551"/>
        <dbReference type="ChEBI" id="CHEBI:33019"/>
        <dbReference type="ChEBI" id="CHEBI:82748"/>
        <dbReference type="ChEBI" id="CHEBI:83665"/>
        <dbReference type="ChEBI" id="CHEBI:456215"/>
        <dbReference type="EC" id="6.3.4.19"/>
    </reaction>
</comment>
<keyword evidence="11" id="KW-1185">Reference proteome</keyword>
<dbReference type="Gene3D" id="3.40.50.620">
    <property type="entry name" value="HUPs"/>
    <property type="match status" value="1"/>
</dbReference>
<dbReference type="Pfam" id="PF11734">
    <property type="entry name" value="TilS_C"/>
    <property type="match status" value="1"/>
</dbReference>
<dbReference type="Gene3D" id="1.20.59.20">
    <property type="match status" value="1"/>
</dbReference>
<dbReference type="SUPFAM" id="SSF52402">
    <property type="entry name" value="Adenine nucleotide alpha hydrolases-like"/>
    <property type="match status" value="1"/>
</dbReference>
<keyword evidence="5 8" id="KW-0547">Nucleotide-binding</keyword>
<dbReference type="InterPro" id="IPR012795">
    <property type="entry name" value="tRNA_Ile_lys_synt_N"/>
</dbReference>
<dbReference type="SUPFAM" id="SSF56037">
    <property type="entry name" value="PheT/TilS domain"/>
    <property type="match status" value="1"/>
</dbReference>
<dbReference type="GO" id="GO:0006400">
    <property type="term" value="P:tRNA modification"/>
    <property type="evidence" value="ECO:0007669"/>
    <property type="project" value="UniProtKB-UniRule"/>
</dbReference>
<dbReference type="NCBIfam" id="TIGR02432">
    <property type="entry name" value="lysidine_TilS_N"/>
    <property type="match status" value="1"/>
</dbReference>
<accession>A0A9D5R8S2</accession>